<dbReference type="GO" id="GO:0043190">
    <property type="term" value="C:ATP-binding cassette (ABC) transporter complex"/>
    <property type="evidence" value="ECO:0007669"/>
    <property type="project" value="InterPro"/>
</dbReference>
<evidence type="ECO:0000313" key="2">
    <source>
        <dbReference type="Proteomes" id="UP000180175"/>
    </source>
</evidence>
<dbReference type="FunFam" id="3.10.105.10:FF:000006">
    <property type="entry name" value="Peptide ABC transporter substrate-binding protein"/>
    <property type="match status" value="1"/>
</dbReference>
<reference evidence="1 2" key="1">
    <citation type="journal article" date="2017" name="Genome Announc.">
        <title>Draft Genome Sequences of Four Alkaliphilic Bacteria Belonging to the Anaerobacillus Genus.</title>
        <authorList>
            <person name="Bassil N.M."/>
            <person name="Lloyd J.R."/>
        </authorList>
    </citation>
    <scope>NUCLEOTIDE SEQUENCE [LARGE SCALE GENOMIC DNA]</scope>
    <source>
        <strain evidence="1 2">NB2006</strain>
    </source>
</reference>
<dbReference type="InterPro" id="IPR039424">
    <property type="entry name" value="SBP_5"/>
</dbReference>
<dbReference type="GO" id="GO:0042597">
    <property type="term" value="C:periplasmic space"/>
    <property type="evidence" value="ECO:0007669"/>
    <property type="project" value="UniProtKB-ARBA"/>
</dbReference>
<dbReference type="PIRSF" id="PIRSF002741">
    <property type="entry name" value="MppA"/>
    <property type="match status" value="1"/>
</dbReference>
<dbReference type="Gene3D" id="3.90.76.10">
    <property type="entry name" value="Dipeptide-binding Protein, Domain 1"/>
    <property type="match status" value="1"/>
</dbReference>
<dbReference type="PANTHER" id="PTHR30290">
    <property type="entry name" value="PERIPLASMIC BINDING COMPONENT OF ABC TRANSPORTER"/>
    <property type="match status" value="1"/>
</dbReference>
<evidence type="ECO:0000313" key="1">
    <source>
        <dbReference type="EMBL" id="QOY38521.2"/>
    </source>
</evidence>
<accession>A0A7S7LCI4</accession>
<protein>
    <submittedName>
        <fullName evidence="1">Peptide-binding protein</fullName>
    </submittedName>
</protein>
<dbReference type="Pfam" id="PF00496">
    <property type="entry name" value="SBP_bac_5"/>
    <property type="match status" value="1"/>
</dbReference>
<dbReference type="OrthoDB" id="9796817at2"/>
<dbReference type="GO" id="GO:1904680">
    <property type="term" value="F:peptide transmembrane transporter activity"/>
    <property type="evidence" value="ECO:0007669"/>
    <property type="project" value="TreeGrafter"/>
</dbReference>
<name>A0A7S7LCI4_9BACI</name>
<dbReference type="InterPro" id="IPR030678">
    <property type="entry name" value="Peptide/Ni-bd"/>
</dbReference>
<dbReference type="PANTHER" id="PTHR30290:SF9">
    <property type="entry name" value="OLIGOPEPTIDE-BINDING PROTEIN APPA"/>
    <property type="match status" value="1"/>
</dbReference>
<reference evidence="1 2" key="2">
    <citation type="journal article" date="2019" name="Int. J. Syst. Evol. Microbiol.">
        <title>Anaerobacillus isosaccharinicus sp. nov., an alkaliphilic bacterium which degrades isosaccharinic acid.</title>
        <authorList>
            <person name="Bassil N.M."/>
            <person name="Lloyd J.R."/>
        </authorList>
    </citation>
    <scope>NUCLEOTIDE SEQUENCE [LARGE SCALE GENOMIC DNA]</scope>
    <source>
        <strain evidence="1 2">NB2006</strain>
    </source>
</reference>
<dbReference type="KEGG" id="aia:AWH56_007245"/>
<sequence>MKKKLLILLSLVFMLSIFLVACGGEKSSTDDKQETPAPADEKKDDAKEEPKDEGPTQGGSVVLGSSGEPVTFNGNYSQDSASSDVIDLLFAGLVRSNENLEIVPSIAIDYPEVSEDGLEWVYTLREGVKFHDGVELTAEDVEFTYSIFKHEDYSGPRAGSFSNVESIEAIEKYKVKFTLSEADARFPTLAGYGILPKHILGDVPVADLGEYQEFNQKNPIGAGPFKFVSWTAGQNLVVEAFDDYFEGRPYLDKVTFRFASDSNALVLLMQTGDIDWMIAPPAELGTIETFNHARISNTLALRYDYIGWNLQNPLFQDVKVRQALTHAIDRQEIVDTIMEGNATVAHAPVSPLSWSYNDNVPKFDFDPEKAKQMLAEAGWEPGADGILQKDGKKFSFTVLSNDGNVVRRDIGIIMQQYLGNIGIEVKAEQMEWGAFLDKINPPNYDFDAVVLAWGLALDPDPSAIWHSKEIANGLNNISYSNPIVDEIADSNTKILDQAERAKELAKVWEILAEEQPYTYMYYPQQFIALNKKIEGFTHHPRSNMYLVNEWWINNN</sequence>
<dbReference type="Gene3D" id="3.10.105.10">
    <property type="entry name" value="Dipeptide-binding Protein, Domain 3"/>
    <property type="match status" value="1"/>
</dbReference>
<keyword evidence="2" id="KW-1185">Reference proteome</keyword>
<gene>
    <name evidence="1" type="ORF">AWH56_007245</name>
</gene>
<organism evidence="1 2">
    <name type="scientific">Anaerobacillus isosaccharinicus</name>
    <dbReference type="NCBI Taxonomy" id="1532552"/>
    <lineage>
        <taxon>Bacteria</taxon>
        <taxon>Bacillati</taxon>
        <taxon>Bacillota</taxon>
        <taxon>Bacilli</taxon>
        <taxon>Bacillales</taxon>
        <taxon>Bacillaceae</taxon>
        <taxon>Anaerobacillus</taxon>
    </lineage>
</organism>
<dbReference type="InterPro" id="IPR000914">
    <property type="entry name" value="SBP_5_dom"/>
</dbReference>
<dbReference type="SUPFAM" id="SSF53850">
    <property type="entry name" value="Periplasmic binding protein-like II"/>
    <property type="match status" value="1"/>
</dbReference>
<dbReference type="Proteomes" id="UP000180175">
    <property type="component" value="Chromosome"/>
</dbReference>
<dbReference type="CDD" id="cd08514">
    <property type="entry name" value="PBP2_AppA_like"/>
    <property type="match status" value="1"/>
</dbReference>
<proteinExistence type="predicted"/>
<dbReference type="Gene3D" id="3.40.190.10">
    <property type="entry name" value="Periplasmic binding protein-like II"/>
    <property type="match status" value="1"/>
</dbReference>
<dbReference type="GO" id="GO:0015833">
    <property type="term" value="P:peptide transport"/>
    <property type="evidence" value="ECO:0007669"/>
    <property type="project" value="TreeGrafter"/>
</dbReference>
<dbReference type="EMBL" id="CP063356">
    <property type="protein sequence ID" value="QOY38521.2"/>
    <property type="molecule type" value="Genomic_DNA"/>
</dbReference>